<dbReference type="Proteomes" id="UP001161391">
    <property type="component" value="Unassembled WGS sequence"/>
</dbReference>
<dbReference type="InterPro" id="IPR001969">
    <property type="entry name" value="Aspartic_peptidase_AS"/>
</dbReference>
<sequence>MSPSLLFQAALVIAVSVGGTYYIAEKSDAAAVPVESEVESKVVEPPKIHQPTSASVVSIPRTNGQFYTQARVNSGSVKFLIDTGASVVALTLEDARRAGINVRSLIYDRPVDTANGRTMAAAVTLKHVQIGGVRVQNVSAVVLPEGLHVSLLGMSFLGQLQKVEATPNQLILRR</sequence>
<protein>
    <recommendedName>
        <fullName evidence="3">TIGR02281 family clan AA aspartic protease</fullName>
    </recommendedName>
</protein>
<proteinExistence type="predicted"/>
<gene>
    <name evidence="1" type="ORF">GCM10007853_07540</name>
</gene>
<evidence type="ECO:0000313" key="1">
    <source>
        <dbReference type="EMBL" id="GLQ22880.1"/>
    </source>
</evidence>
<dbReference type="Pfam" id="PF13975">
    <property type="entry name" value="gag-asp_proteas"/>
    <property type="match status" value="1"/>
</dbReference>
<reference evidence="1" key="2">
    <citation type="submission" date="2023-01" db="EMBL/GenBank/DDBJ databases">
        <title>Draft genome sequence of Algimonas ampicilliniresistens strain NBRC 108219.</title>
        <authorList>
            <person name="Sun Q."/>
            <person name="Mori K."/>
        </authorList>
    </citation>
    <scope>NUCLEOTIDE SEQUENCE</scope>
    <source>
        <strain evidence="1">NBRC 108219</strain>
    </source>
</reference>
<dbReference type="SUPFAM" id="SSF50630">
    <property type="entry name" value="Acid proteases"/>
    <property type="match status" value="1"/>
</dbReference>
<dbReference type="InterPro" id="IPR034122">
    <property type="entry name" value="Retropepsin-like_bacterial"/>
</dbReference>
<dbReference type="InterPro" id="IPR021109">
    <property type="entry name" value="Peptidase_aspartic_dom_sf"/>
</dbReference>
<comment type="caution">
    <text evidence="1">The sequence shown here is derived from an EMBL/GenBank/DDBJ whole genome shotgun (WGS) entry which is preliminary data.</text>
</comment>
<dbReference type="PROSITE" id="PS00141">
    <property type="entry name" value="ASP_PROTEASE"/>
    <property type="match status" value="1"/>
</dbReference>
<dbReference type="CDD" id="cd05483">
    <property type="entry name" value="retropepsin_like_bacteria"/>
    <property type="match status" value="1"/>
</dbReference>
<organism evidence="1 2">
    <name type="scientific">Algimonas ampicilliniresistens</name>
    <dbReference type="NCBI Taxonomy" id="1298735"/>
    <lineage>
        <taxon>Bacteria</taxon>
        <taxon>Pseudomonadati</taxon>
        <taxon>Pseudomonadota</taxon>
        <taxon>Alphaproteobacteria</taxon>
        <taxon>Maricaulales</taxon>
        <taxon>Robiginitomaculaceae</taxon>
        <taxon>Algimonas</taxon>
    </lineage>
</organism>
<dbReference type="Gene3D" id="2.40.70.10">
    <property type="entry name" value="Acid Proteases"/>
    <property type="match status" value="1"/>
</dbReference>
<evidence type="ECO:0008006" key="3">
    <source>
        <dbReference type="Google" id="ProtNLM"/>
    </source>
</evidence>
<accession>A0ABQ5V891</accession>
<name>A0ABQ5V891_9PROT</name>
<keyword evidence="2" id="KW-1185">Reference proteome</keyword>
<dbReference type="NCBIfam" id="TIGR02281">
    <property type="entry name" value="clan_AA_DTGA"/>
    <property type="match status" value="1"/>
</dbReference>
<reference evidence="1" key="1">
    <citation type="journal article" date="2014" name="Int. J. Syst. Evol. Microbiol.">
        <title>Complete genome of a new Firmicutes species belonging to the dominant human colonic microbiota ('Ruminococcus bicirculans') reveals two chromosomes and a selective capacity to utilize plant glucans.</title>
        <authorList>
            <consortium name="NISC Comparative Sequencing Program"/>
            <person name="Wegmann U."/>
            <person name="Louis P."/>
            <person name="Goesmann A."/>
            <person name="Henrissat B."/>
            <person name="Duncan S.H."/>
            <person name="Flint H.J."/>
        </authorList>
    </citation>
    <scope>NUCLEOTIDE SEQUENCE</scope>
    <source>
        <strain evidence="1">NBRC 108219</strain>
    </source>
</reference>
<dbReference type="EMBL" id="BSNK01000001">
    <property type="protein sequence ID" value="GLQ22880.1"/>
    <property type="molecule type" value="Genomic_DNA"/>
</dbReference>
<evidence type="ECO:0000313" key="2">
    <source>
        <dbReference type="Proteomes" id="UP001161391"/>
    </source>
</evidence>
<dbReference type="RefSeq" id="WP_284387714.1">
    <property type="nucleotide sequence ID" value="NZ_BSNK01000001.1"/>
</dbReference>
<dbReference type="InterPro" id="IPR011969">
    <property type="entry name" value="Clan_AA_Asp_peptidase_C"/>
</dbReference>